<feature type="transmembrane region" description="Helical" evidence="7">
    <location>
        <begin position="35"/>
        <end position="54"/>
    </location>
</feature>
<keyword evidence="5 7" id="KW-1133">Transmembrane helix</keyword>
<evidence type="ECO:0000256" key="1">
    <source>
        <dbReference type="ARBA" id="ARBA00004651"/>
    </source>
</evidence>
<evidence type="ECO:0000256" key="3">
    <source>
        <dbReference type="ARBA" id="ARBA00022475"/>
    </source>
</evidence>
<dbReference type="PANTHER" id="PTHR43227">
    <property type="entry name" value="BLL4140 PROTEIN"/>
    <property type="match status" value="1"/>
</dbReference>
<dbReference type="PROSITE" id="PS50928">
    <property type="entry name" value="ABC_TM1"/>
    <property type="match status" value="1"/>
</dbReference>
<organism evidence="9 10">
    <name type="scientific">Bariatricus massiliensis</name>
    <dbReference type="NCBI Taxonomy" id="1745713"/>
    <lineage>
        <taxon>Bacteria</taxon>
        <taxon>Bacillati</taxon>
        <taxon>Bacillota</taxon>
        <taxon>Clostridia</taxon>
        <taxon>Lachnospirales</taxon>
        <taxon>Lachnospiraceae</taxon>
        <taxon>Bariatricus</taxon>
    </lineage>
</organism>
<sequence length="305" mass="34608">MELKHILTAVDRRKRQRRISPKRQTRISRNKAKPYLFLLPSFIGVGIFILFPFLDVFRRSFLDAMGGSFVGVDNYLTVLGKSSFKLAVSNTVRFIAVCIPLLMLLSLTIAVLISSISKLKELLKTIFLFPMAIPVASIVVLWRLVFDNSGYLNGFIEKFHISPTDWMNGPSAFYVLVFSYLWKNTGYDMVLWLAGLNEIPESLYEAARIDGAGKKECFYYITLPLLKPTAAMIAVLSLVNSFKVFREAYLIAGDYPHKSIYMLQHLFNNWFVKLDIQKMSAASVMMALAAALIMIGVHVSHEKKK</sequence>
<evidence type="ECO:0000256" key="2">
    <source>
        <dbReference type="ARBA" id="ARBA00022448"/>
    </source>
</evidence>
<reference evidence="9 10" key="1">
    <citation type="submission" date="2021-10" db="EMBL/GenBank/DDBJ databases">
        <title>Collection of gut derived symbiotic bacterial strains cultured from healthy donors.</title>
        <authorList>
            <person name="Lin H."/>
            <person name="Littmann E."/>
            <person name="Kohout C."/>
            <person name="Pamer E.G."/>
        </authorList>
    </citation>
    <scope>NUCLEOTIDE SEQUENCE [LARGE SCALE GENOMIC DNA]</scope>
    <source>
        <strain evidence="9 10">DFI.1.165</strain>
    </source>
</reference>
<feature type="transmembrane region" description="Helical" evidence="7">
    <location>
        <begin position="166"/>
        <end position="182"/>
    </location>
</feature>
<comment type="similarity">
    <text evidence="7">Belongs to the binding-protein-dependent transport system permease family.</text>
</comment>
<feature type="domain" description="ABC transmembrane type-1" evidence="8">
    <location>
        <begin position="88"/>
        <end position="297"/>
    </location>
</feature>
<evidence type="ECO:0000256" key="5">
    <source>
        <dbReference type="ARBA" id="ARBA00022989"/>
    </source>
</evidence>
<proteinExistence type="inferred from homology"/>
<evidence type="ECO:0000256" key="6">
    <source>
        <dbReference type="ARBA" id="ARBA00023136"/>
    </source>
</evidence>
<evidence type="ECO:0000259" key="8">
    <source>
        <dbReference type="PROSITE" id="PS50928"/>
    </source>
</evidence>
<keyword evidence="2 7" id="KW-0813">Transport</keyword>
<feature type="transmembrane region" description="Helical" evidence="7">
    <location>
        <begin position="92"/>
        <end position="113"/>
    </location>
</feature>
<dbReference type="Pfam" id="PF00528">
    <property type="entry name" value="BPD_transp_1"/>
    <property type="match status" value="1"/>
</dbReference>
<name>A0ABS8DF98_9FIRM</name>
<accession>A0ABS8DF98</accession>
<evidence type="ECO:0000313" key="10">
    <source>
        <dbReference type="Proteomes" id="UP001299546"/>
    </source>
</evidence>
<comment type="caution">
    <text evidence="9">The sequence shown here is derived from an EMBL/GenBank/DDBJ whole genome shotgun (WGS) entry which is preliminary data.</text>
</comment>
<dbReference type="Proteomes" id="UP001299546">
    <property type="component" value="Unassembled WGS sequence"/>
</dbReference>
<keyword evidence="6 7" id="KW-0472">Membrane</keyword>
<comment type="subcellular location">
    <subcellularLocation>
        <location evidence="1 7">Cell membrane</location>
        <topology evidence="1 7">Multi-pass membrane protein</topology>
    </subcellularLocation>
</comment>
<evidence type="ECO:0000256" key="4">
    <source>
        <dbReference type="ARBA" id="ARBA00022692"/>
    </source>
</evidence>
<feature type="transmembrane region" description="Helical" evidence="7">
    <location>
        <begin position="217"/>
        <end position="239"/>
    </location>
</feature>
<dbReference type="EMBL" id="JAJCIS010000003">
    <property type="protein sequence ID" value="MCB7387095.1"/>
    <property type="molecule type" value="Genomic_DNA"/>
</dbReference>
<keyword evidence="10" id="KW-1185">Reference proteome</keyword>
<dbReference type="InterPro" id="IPR035906">
    <property type="entry name" value="MetI-like_sf"/>
</dbReference>
<dbReference type="InterPro" id="IPR000515">
    <property type="entry name" value="MetI-like"/>
</dbReference>
<dbReference type="InterPro" id="IPR050809">
    <property type="entry name" value="UgpAE/MalFG_permease"/>
</dbReference>
<dbReference type="SUPFAM" id="SSF161098">
    <property type="entry name" value="MetI-like"/>
    <property type="match status" value="1"/>
</dbReference>
<feature type="transmembrane region" description="Helical" evidence="7">
    <location>
        <begin position="279"/>
        <end position="299"/>
    </location>
</feature>
<protein>
    <submittedName>
        <fullName evidence="9">Sugar ABC transporter permease</fullName>
    </submittedName>
</protein>
<keyword evidence="3" id="KW-1003">Cell membrane</keyword>
<feature type="transmembrane region" description="Helical" evidence="7">
    <location>
        <begin position="125"/>
        <end position="146"/>
    </location>
</feature>
<gene>
    <name evidence="9" type="ORF">LIZ65_07310</name>
</gene>
<dbReference type="Gene3D" id="1.10.3720.10">
    <property type="entry name" value="MetI-like"/>
    <property type="match status" value="1"/>
</dbReference>
<dbReference type="PANTHER" id="PTHR43227:SF8">
    <property type="entry name" value="DIACETYLCHITOBIOSE UPTAKE SYSTEM PERMEASE PROTEIN DASB"/>
    <property type="match status" value="1"/>
</dbReference>
<dbReference type="RefSeq" id="WP_074017783.1">
    <property type="nucleotide sequence ID" value="NZ_JAJCIQ010000003.1"/>
</dbReference>
<evidence type="ECO:0000313" key="9">
    <source>
        <dbReference type="EMBL" id="MCB7387095.1"/>
    </source>
</evidence>
<keyword evidence="4 7" id="KW-0812">Transmembrane</keyword>
<evidence type="ECO:0000256" key="7">
    <source>
        <dbReference type="RuleBase" id="RU363032"/>
    </source>
</evidence>
<dbReference type="CDD" id="cd06261">
    <property type="entry name" value="TM_PBP2"/>
    <property type="match status" value="1"/>
</dbReference>